<dbReference type="Proteomes" id="UP001567538">
    <property type="component" value="Unassembled WGS sequence"/>
</dbReference>
<keyword evidence="1" id="KW-1133">Transmembrane helix</keyword>
<evidence type="ECO:0000256" key="1">
    <source>
        <dbReference type="SAM" id="Phobius"/>
    </source>
</evidence>
<keyword evidence="1" id="KW-0472">Membrane</keyword>
<gene>
    <name evidence="2" type="ORF">AAHA92_21803</name>
</gene>
<dbReference type="AlphaFoldDB" id="A0ABD1GMU5"/>
<feature type="transmembrane region" description="Helical" evidence="1">
    <location>
        <begin position="29"/>
        <end position="52"/>
    </location>
</feature>
<dbReference type="EMBL" id="JBEAFC010000008">
    <property type="protein sequence ID" value="KAL1545030.1"/>
    <property type="molecule type" value="Genomic_DNA"/>
</dbReference>
<proteinExistence type="predicted"/>
<keyword evidence="3" id="KW-1185">Reference proteome</keyword>
<organism evidence="2 3">
    <name type="scientific">Salvia divinorum</name>
    <name type="common">Maria pastora</name>
    <name type="synonym">Diviner's sage</name>
    <dbReference type="NCBI Taxonomy" id="28513"/>
    <lineage>
        <taxon>Eukaryota</taxon>
        <taxon>Viridiplantae</taxon>
        <taxon>Streptophyta</taxon>
        <taxon>Embryophyta</taxon>
        <taxon>Tracheophyta</taxon>
        <taxon>Spermatophyta</taxon>
        <taxon>Magnoliopsida</taxon>
        <taxon>eudicotyledons</taxon>
        <taxon>Gunneridae</taxon>
        <taxon>Pentapetalae</taxon>
        <taxon>asterids</taxon>
        <taxon>lamiids</taxon>
        <taxon>Lamiales</taxon>
        <taxon>Lamiaceae</taxon>
        <taxon>Nepetoideae</taxon>
        <taxon>Mentheae</taxon>
        <taxon>Salviinae</taxon>
        <taxon>Salvia</taxon>
        <taxon>Salvia subgen. Calosphace</taxon>
    </lineage>
</organism>
<comment type="caution">
    <text evidence="2">The sequence shown here is derived from an EMBL/GenBank/DDBJ whole genome shotgun (WGS) entry which is preliminary data.</text>
</comment>
<reference evidence="2 3" key="1">
    <citation type="submission" date="2024-06" db="EMBL/GenBank/DDBJ databases">
        <title>A chromosome level genome sequence of Diviner's sage (Salvia divinorum).</title>
        <authorList>
            <person name="Ford S.A."/>
            <person name="Ro D.-K."/>
            <person name="Ness R.W."/>
            <person name="Phillips M.A."/>
        </authorList>
    </citation>
    <scope>NUCLEOTIDE SEQUENCE [LARGE SCALE GENOMIC DNA]</scope>
    <source>
        <strain evidence="2">SAF-2024a</strain>
        <tissue evidence="2">Leaf</tissue>
    </source>
</reference>
<keyword evidence="1" id="KW-0812">Transmembrane</keyword>
<name>A0ABD1GMU5_SALDI</name>
<protein>
    <submittedName>
        <fullName evidence="2">Uncharacterized protein</fullName>
    </submittedName>
</protein>
<sequence length="97" mass="10690">MSECSDGCRFRWESSARISNIASQVDERVAASCTSVLLVGTSPFIVFIRVGILILSYPSSFGTCFALLGAHLDFCLFHFAFWLAMFLSHFAPSKDAN</sequence>
<accession>A0ABD1GMU5</accession>
<evidence type="ECO:0000313" key="3">
    <source>
        <dbReference type="Proteomes" id="UP001567538"/>
    </source>
</evidence>
<feature type="transmembrane region" description="Helical" evidence="1">
    <location>
        <begin position="64"/>
        <end position="87"/>
    </location>
</feature>
<evidence type="ECO:0000313" key="2">
    <source>
        <dbReference type="EMBL" id="KAL1545030.1"/>
    </source>
</evidence>